<dbReference type="SUPFAM" id="SSF51445">
    <property type="entry name" value="(Trans)glycosidases"/>
    <property type="match status" value="1"/>
</dbReference>
<dbReference type="InterPro" id="IPR001764">
    <property type="entry name" value="Glyco_hydro_3_N"/>
</dbReference>
<comment type="caution">
    <text evidence="12">The sequence shown here is derived from an EMBL/GenBank/DDBJ whole genome shotgun (WGS) entry which is preliminary data.</text>
</comment>
<evidence type="ECO:0000256" key="4">
    <source>
        <dbReference type="ARBA" id="ARBA00022801"/>
    </source>
</evidence>
<keyword evidence="13" id="KW-1185">Reference proteome</keyword>
<dbReference type="RefSeq" id="WP_229816925.1">
    <property type="nucleotide sequence ID" value="NZ_BNAH01000001.1"/>
</dbReference>
<feature type="binding site" evidence="10">
    <location>
        <position position="62"/>
    </location>
    <ligand>
        <name>substrate</name>
    </ligand>
</feature>
<dbReference type="NCBIfam" id="NF003740">
    <property type="entry name" value="PRK05337.1"/>
    <property type="match status" value="1"/>
</dbReference>
<feature type="active site" description="Proton donor/acceptor" evidence="10">
    <location>
        <position position="178"/>
    </location>
</feature>
<comment type="similarity">
    <text evidence="10">Belongs to the glycosyl hydrolase 3 family. NagZ subfamily.</text>
</comment>
<dbReference type="PANTHER" id="PTHR30480">
    <property type="entry name" value="BETA-HEXOSAMINIDASE-RELATED"/>
    <property type="match status" value="1"/>
</dbReference>
<organism evidence="12 13">
    <name type="scientific">Thalassotalea profundi</name>
    <dbReference type="NCBI Taxonomy" id="2036687"/>
    <lineage>
        <taxon>Bacteria</taxon>
        <taxon>Pseudomonadati</taxon>
        <taxon>Pseudomonadota</taxon>
        <taxon>Gammaproteobacteria</taxon>
        <taxon>Alteromonadales</taxon>
        <taxon>Colwelliaceae</taxon>
        <taxon>Thalassotalea</taxon>
    </lineage>
</organism>
<evidence type="ECO:0000256" key="1">
    <source>
        <dbReference type="ARBA" id="ARBA00001231"/>
    </source>
</evidence>
<gene>
    <name evidence="10 12" type="primary">nagZ</name>
    <name evidence="12" type="ORF">GCM10011501_02000</name>
</gene>
<feature type="binding site" evidence="10">
    <location>
        <begin position="165"/>
        <end position="166"/>
    </location>
    <ligand>
        <name>substrate</name>
    </ligand>
</feature>
<dbReference type="InterPro" id="IPR017853">
    <property type="entry name" value="GH"/>
</dbReference>
<dbReference type="InterPro" id="IPR022956">
    <property type="entry name" value="Beta_hexosaminidase_bac"/>
</dbReference>
<evidence type="ECO:0000313" key="12">
    <source>
        <dbReference type="EMBL" id="GHE77935.1"/>
    </source>
</evidence>
<comment type="catalytic activity">
    <reaction evidence="1 10">
        <text>Hydrolysis of terminal non-reducing N-acetyl-D-hexosamine residues in N-acetyl-beta-D-hexosaminides.</text>
        <dbReference type="EC" id="3.2.1.52"/>
    </reaction>
</comment>
<keyword evidence="3 10" id="KW-0132">Cell division</keyword>
<evidence type="ECO:0000256" key="7">
    <source>
        <dbReference type="ARBA" id="ARBA00023295"/>
    </source>
</evidence>
<name>A0ABQ3IBE9_9GAMM</name>
<keyword evidence="4 10" id="KW-0378">Hydrolase</keyword>
<dbReference type="EMBL" id="BNAH01000001">
    <property type="protein sequence ID" value="GHE77935.1"/>
    <property type="molecule type" value="Genomic_DNA"/>
</dbReference>
<evidence type="ECO:0000259" key="11">
    <source>
        <dbReference type="Pfam" id="PF00933"/>
    </source>
</evidence>
<evidence type="ECO:0000256" key="6">
    <source>
        <dbReference type="ARBA" id="ARBA00022984"/>
    </source>
</evidence>
<dbReference type="InterPro" id="IPR050226">
    <property type="entry name" value="NagZ_Beta-hexosaminidase"/>
</dbReference>
<comment type="pathway">
    <text evidence="10">Cell wall biogenesis; peptidoglycan recycling.</text>
</comment>
<dbReference type="InterPro" id="IPR036962">
    <property type="entry name" value="Glyco_hydro_3_N_sf"/>
</dbReference>
<evidence type="ECO:0000256" key="2">
    <source>
        <dbReference type="ARBA" id="ARBA00022490"/>
    </source>
</evidence>
<evidence type="ECO:0000256" key="3">
    <source>
        <dbReference type="ARBA" id="ARBA00022618"/>
    </source>
</evidence>
<evidence type="ECO:0000313" key="13">
    <source>
        <dbReference type="Proteomes" id="UP000626370"/>
    </source>
</evidence>
<feature type="site" description="Important for catalytic activity" evidence="10">
    <location>
        <position position="176"/>
    </location>
</feature>
<evidence type="ECO:0000256" key="8">
    <source>
        <dbReference type="ARBA" id="ARBA00023306"/>
    </source>
</evidence>
<dbReference type="EC" id="3.2.1.52" evidence="10"/>
<protein>
    <recommendedName>
        <fullName evidence="10">Beta-hexosaminidase</fullName>
        <ecNumber evidence="10">3.2.1.52</ecNumber>
    </recommendedName>
    <alternativeName>
        <fullName evidence="10">Beta-N-acetylhexosaminidase</fullName>
    </alternativeName>
    <alternativeName>
        <fullName evidence="10">N-acetyl-beta-glucosaminidase</fullName>
    </alternativeName>
</protein>
<keyword evidence="2 10" id="KW-0963">Cytoplasm</keyword>
<dbReference type="PROSITE" id="PS00775">
    <property type="entry name" value="GLYCOSYL_HYDROL_F3"/>
    <property type="match status" value="1"/>
</dbReference>
<feature type="binding site" evidence="10">
    <location>
        <position position="135"/>
    </location>
    <ligand>
        <name>substrate</name>
    </ligand>
</feature>
<feature type="domain" description="Glycoside hydrolase family 3 N-terminal" evidence="11">
    <location>
        <begin position="12"/>
        <end position="299"/>
    </location>
</feature>
<keyword evidence="9 10" id="KW-0961">Cell wall biogenesis/degradation</keyword>
<keyword evidence="5 10" id="KW-0133">Cell shape</keyword>
<comment type="function">
    <text evidence="10">Plays a role in peptidoglycan recycling by cleaving the terminal beta-1,4-linked N-acetylglucosamine (GlcNAc) from peptide-linked peptidoglycan fragments, giving rise to free GlcNAc, anhydro-N-acetylmuramic acid and anhydro-N-acetylmuramic acid-linked peptides.</text>
</comment>
<keyword evidence="8 10" id="KW-0131">Cell cycle</keyword>
<sequence>MGPLMLDVAGTSLTSEDKELLEHPLVGGLILFTRNYESPEQLSELTCSIRDAARSEILIAVDHEGGRVQRFREYFSKIPAMGAIYTLAENNIEQAKAIAKRCGSLMAIEVQAVGIDISFAPILDINGISDVIGDRSFHNNVNYIAPLAEAFISGMQAVGMKATGKHFPGHGSVQADSHVDMAIDNRLYTDIQALDLIPFKTLIAENKLAAMMPAHVIFPDVDDKSVGFSRIWLQDILRKQLGFEGVIFSDDLSMQGASSIGGYVERCEAAQSAGCDMLLVCNTRDAVIEVLDNANLTIDLTSAQRIKQMLKTTDMNWRSMKTNALWLQLNSDIQQLF</sequence>
<feature type="active site" description="Nucleophile" evidence="10">
    <location>
        <position position="250"/>
    </location>
</feature>
<reference evidence="13" key="1">
    <citation type="journal article" date="2019" name="Int. J. Syst. Evol. Microbiol.">
        <title>The Global Catalogue of Microorganisms (GCM) 10K type strain sequencing project: providing services to taxonomists for standard genome sequencing and annotation.</title>
        <authorList>
            <consortium name="The Broad Institute Genomics Platform"/>
            <consortium name="The Broad Institute Genome Sequencing Center for Infectious Disease"/>
            <person name="Wu L."/>
            <person name="Ma J."/>
        </authorList>
    </citation>
    <scope>NUCLEOTIDE SEQUENCE [LARGE SCALE GENOMIC DNA]</scope>
    <source>
        <strain evidence="13">CGMCC 1.15922</strain>
    </source>
</reference>
<evidence type="ECO:0000256" key="10">
    <source>
        <dbReference type="HAMAP-Rule" id="MF_00364"/>
    </source>
</evidence>
<feature type="binding site" evidence="10">
    <location>
        <position position="70"/>
    </location>
    <ligand>
        <name>substrate</name>
    </ligand>
</feature>
<comment type="subcellular location">
    <subcellularLocation>
        <location evidence="10">Cytoplasm</location>
    </subcellularLocation>
</comment>
<keyword evidence="7 10" id="KW-0326">Glycosidase</keyword>
<dbReference type="HAMAP" id="MF_00364">
    <property type="entry name" value="NagZ"/>
    <property type="match status" value="1"/>
</dbReference>
<dbReference type="InterPro" id="IPR019800">
    <property type="entry name" value="Glyco_hydro_3_AS"/>
</dbReference>
<accession>A0ABQ3IBE9</accession>
<dbReference type="PANTHER" id="PTHR30480:SF13">
    <property type="entry name" value="BETA-HEXOSAMINIDASE"/>
    <property type="match status" value="1"/>
</dbReference>
<evidence type="ECO:0000256" key="5">
    <source>
        <dbReference type="ARBA" id="ARBA00022960"/>
    </source>
</evidence>
<dbReference type="Gene3D" id="3.20.20.300">
    <property type="entry name" value="Glycoside hydrolase, family 3, N-terminal domain"/>
    <property type="match status" value="1"/>
</dbReference>
<keyword evidence="6 10" id="KW-0573">Peptidoglycan synthesis</keyword>
<proteinExistence type="inferred from homology"/>
<dbReference type="Proteomes" id="UP000626370">
    <property type="component" value="Unassembled WGS sequence"/>
</dbReference>
<evidence type="ECO:0000256" key="9">
    <source>
        <dbReference type="ARBA" id="ARBA00023316"/>
    </source>
</evidence>
<dbReference type="Pfam" id="PF00933">
    <property type="entry name" value="Glyco_hydro_3"/>
    <property type="match status" value="1"/>
</dbReference>